<reference evidence="9 10" key="1">
    <citation type="submission" date="2018-08" db="EMBL/GenBank/DDBJ databases">
        <title>Genomic investigation of the strawberry pathogen Phytophthora fragariae indicates pathogenicity is determined by transcriptional variation in three key races.</title>
        <authorList>
            <person name="Adams T.M."/>
            <person name="Armitage A.D."/>
            <person name="Sobczyk M.K."/>
            <person name="Bates H.J."/>
            <person name="Dunwell J.M."/>
            <person name="Nellist C.F."/>
            <person name="Harrison R.J."/>
        </authorList>
    </citation>
    <scope>NUCLEOTIDE SEQUENCE [LARGE SCALE GENOMIC DNA]</scope>
    <source>
        <strain evidence="9 10">SCRP333</strain>
    </source>
</reference>
<evidence type="ECO:0000313" key="9">
    <source>
        <dbReference type="EMBL" id="KAE9302120.1"/>
    </source>
</evidence>
<dbReference type="GO" id="GO:0016787">
    <property type="term" value="F:hydrolase activity"/>
    <property type="evidence" value="ECO:0007669"/>
    <property type="project" value="UniProtKB-KW"/>
</dbReference>
<keyword evidence="4" id="KW-0255">Endonuclease</keyword>
<dbReference type="PANTHER" id="PTHR37984">
    <property type="entry name" value="PROTEIN CBG26694"/>
    <property type="match status" value="1"/>
</dbReference>
<keyword evidence="3" id="KW-0540">Nuclease</keyword>
<dbReference type="CDD" id="cd09274">
    <property type="entry name" value="RNase_HI_RT_Ty3"/>
    <property type="match status" value="1"/>
</dbReference>
<feature type="domain" description="Reverse transcriptase RNase H-like" evidence="8">
    <location>
        <begin position="2"/>
        <end position="89"/>
    </location>
</feature>
<dbReference type="InterPro" id="IPR043502">
    <property type="entry name" value="DNA/RNA_pol_sf"/>
</dbReference>
<name>A0A6A4D6A2_9STRA</name>
<evidence type="ECO:0000256" key="1">
    <source>
        <dbReference type="ARBA" id="ARBA00022679"/>
    </source>
</evidence>
<dbReference type="Proteomes" id="UP000434957">
    <property type="component" value="Unassembled WGS sequence"/>
</dbReference>
<organism evidence="9 10">
    <name type="scientific">Phytophthora rubi</name>
    <dbReference type="NCBI Taxonomy" id="129364"/>
    <lineage>
        <taxon>Eukaryota</taxon>
        <taxon>Sar</taxon>
        <taxon>Stramenopiles</taxon>
        <taxon>Oomycota</taxon>
        <taxon>Peronosporomycetes</taxon>
        <taxon>Peronosporales</taxon>
        <taxon>Peronosporaceae</taxon>
        <taxon>Phytophthora</taxon>
    </lineage>
</organism>
<evidence type="ECO:0000256" key="5">
    <source>
        <dbReference type="ARBA" id="ARBA00022801"/>
    </source>
</evidence>
<dbReference type="AlphaFoldDB" id="A0A6A4D6A2"/>
<dbReference type="PANTHER" id="PTHR37984:SF5">
    <property type="entry name" value="PROTEIN NYNRIN-LIKE"/>
    <property type="match status" value="1"/>
</dbReference>
<evidence type="ECO:0000256" key="3">
    <source>
        <dbReference type="ARBA" id="ARBA00022722"/>
    </source>
</evidence>
<sequence length="164" mass="18598">MQTEDGRERVIAYASKLLVGSERNWINKTDGTSEIECWGIVWATRKFRCYLDRTEFDLFTDHKALTWVFSEGNRTTNAKLARWAMKLSKLRFKVYHRPGTSMGHADGLSRLHLETICALTISDLLNEDPTPPSEGSVPVGETSPSNPPIRSFPYCDGTTKRSTR</sequence>
<dbReference type="GO" id="GO:0004519">
    <property type="term" value="F:endonuclease activity"/>
    <property type="evidence" value="ECO:0007669"/>
    <property type="project" value="UniProtKB-KW"/>
</dbReference>
<evidence type="ECO:0000256" key="7">
    <source>
        <dbReference type="SAM" id="MobiDB-lite"/>
    </source>
</evidence>
<keyword evidence="2" id="KW-0548">Nucleotidyltransferase</keyword>
<feature type="region of interest" description="Disordered" evidence="7">
    <location>
        <begin position="124"/>
        <end position="164"/>
    </location>
</feature>
<evidence type="ECO:0000259" key="8">
    <source>
        <dbReference type="Pfam" id="PF17917"/>
    </source>
</evidence>
<dbReference type="GO" id="GO:0003964">
    <property type="term" value="F:RNA-directed DNA polymerase activity"/>
    <property type="evidence" value="ECO:0007669"/>
    <property type="project" value="UniProtKB-KW"/>
</dbReference>
<evidence type="ECO:0000256" key="2">
    <source>
        <dbReference type="ARBA" id="ARBA00022695"/>
    </source>
</evidence>
<protein>
    <recommendedName>
        <fullName evidence="8">Reverse transcriptase RNase H-like domain-containing protein</fullName>
    </recommendedName>
</protein>
<accession>A0A6A4D6A2</accession>
<proteinExistence type="predicted"/>
<evidence type="ECO:0000256" key="6">
    <source>
        <dbReference type="ARBA" id="ARBA00022918"/>
    </source>
</evidence>
<comment type="caution">
    <text evidence="9">The sequence shown here is derived from an EMBL/GenBank/DDBJ whole genome shotgun (WGS) entry which is preliminary data.</text>
</comment>
<dbReference type="InterPro" id="IPR041373">
    <property type="entry name" value="RT_RNaseH"/>
</dbReference>
<gene>
    <name evidence="9" type="ORF">PR003_g22352</name>
</gene>
<dbReference type="Pfam" id="PF17917">
    <property type="entry name" value="RT_RNaseH"/>
    <property type="match status" value="1"/>
</dbReference>
<keyword evidence="1" id="KW-0808">Transferase</keyword>
<keyword evidence="5" id="KW-0378">Hydrolase</keyword>
<dbReference type="InterPro" id="IPR050951">
    <property type="entry name" value="Retrovirus_Pol_polyprotein"/>
</dbReference>
<evidence type="ECO:0000256" key="4">
    <source>
        <dbReference type="ARBA" id="ARBA00022759"/>
    </source>
</evidence>
<evidence type="ECO:0000313" key="10">
    <source>
        <dbReference type="Proteomes" id="UP000434957"/>
    </source>
</evidence>
<keyword evidence="10" id="KW-1185">Reference proteome</keyword>
<keyword evidence="6" id="KW-0695">RNA-directed DNA polymerase</keyword>
<dbReference type="SUPFAM" id="SSF56672">
    <property type="entry name" value="DNA/RNA polymerases"/>
    <property type="match status" value="1"/>
</dbReference>
<dbReference type="EMBL" id="QXFT01002201">
    <property type="protein sequence ID" value="KAE9302120.1"/>
    <property type="molecule type" value="Genomic_DNA"/>
</dbReference>